<protein>
    <submittedName>
        <fullName evidence="2">Uncharacterized protein</fullName>
    </submittedName>
</protein>
<dbReference type="Proteomes" id="UP001311232">
    <property type="component" value="Unassembled WGS sequence"/>
</dbReference>
<keyword evidence="3" id="KW-1185">Reference proteome</keyword>
<reference evidence="2 3" key="1">
    <citation type="submission" date="2021-06" db="EMBL/GenBank/DDBJ databases">
        <authorList>
            <person name="Palmer J.M."/>
        </authorList>
    </citation>
    <scope>NUCLEOTIDE SEQUENCE [LARGE SCALE GENOMIC DNA]</scope>
    <source>
        <strain evidence="2 3">MEX-2019</strain>
        <tissue evidence="2">Muscle</tissue>
    </source>
</reference>
<dbReference type="AlphaFoldDB" id="A0AAV9RBJ3"/>
<name>A0AAV9RBJ3_9TELE</name>
<comment type="caution">
    <text evidence="2">The sequence shown here is derived from an EMBL/GenBank/DDBJ whole genome shotgun (WGS) entry which is preliminary data.</text>
</comment>
<feature type="compositionally biased region" description="Polar residues" evidence="1">
    <location>
        <begin position="132"/>
        <end position="141"/>
    </location>
</feature>
<evidence type="ECO:0000256" key="1">
    <source>
        <dbReference type="SAM" id="MobiDB-lite"/>
    </source>
</evidence>
<feature type="compositionally biased region" description="Low complexity" evidence="1">
    <location>
        <begin position="159"/>
        <end position="172"/>
    </location>
</feature>
<evidence type="ECO:0000313" key="2">
    <source>
        <dbReference type="EMBL" id="KAK5606312.1"/>
    </source>
</evidence>
<proteinExistence type="predicted"/>
<gene>
    <name evidence="2" type="ORF">CRENBAI_023704</name>
</gene>
<feature type="region of interest" description="Disordered" evidence="1">
    <location>
        <begin position="126"/>
        <end position="258"/>
    </location>
</feature>
<dbReference type="EMBL" id="JAHHUM010002088">
    <property type="protein sequence ID" value="KAK5606312.1"/>
    <property type="molecule type" value="Genomic_DNA"/>
</dbReference>
<sequence length="258" mass="27038">MDRARAPPLCLLPLRQPLLTWLMPPADLLLPSPHADAPPSLASDSTRCPALLNPLTPENIKRERQKALAEIRSPVPERLAWRIVQLQPPLKVSQTFQPPQEVGQTPQLLLQFQPPLRILPTHQLLSPLEPSSADQPTTGLQSLTASTTSTRRRRRCKHASSAPRSYASSPASKGFPDASAPASEGFPDASAPASEGFPDFSAPASEGLSDASAPASEGLLDASAPASEGLSDASALASEGLSDASGPAHATKGQPGNI</sequence>
<organism evidence="2 3">
    <name type="scientific">Crenichthys baileyi</name>
    <name type="common">White River springfish</name>
    <dbReference type="NCBI Taxonomy" id="28760"/>
    <lineage>
        <taxon>Eukaryota</taxon>
        <taxon>Metazoa</taxon>
        <taxon>Chordata</taxon>
        <taxon>Craniata</taxon>
        <taxon>Vertebrata</taxon>
        <taxon>Euteleostomi</taxon>
        <taxon>Actinopterygii</taxon>
        <taxon>Neopterygii</taxon>
        <taxon>Teleostei</taxon>
        <taxon>Neoteleostei</taxon>
        <taxon>Acanthomorphata</taxon>
        <taxon>Ovalentaria</taxon>
        <taxon>Atherinomorphae</taxon>
        <taxon>Cyprinodontiformes</taxon>
        <taxon>Goodeidae</taxon>
        <taxon>Crenichthys</taxon>
    </lineage>
</organism>
<accession>A0AAV9RBJ3</accession>
<evidence type="ECO:0000313" key="3">
    <source>
        <dbReference type="Proteomes" id="UP001311232"/>
    </source>
</evidence>